<comment type="caution">
    <text evidence="1">The sequence shown here is derived from an EMBL/GenBank/DDBJ whole genome shotgun (WGS) entry which is preliminary data.</text>
</comment>
<accession>X1KEH2</accession>
<gene>
    <name evidence="1" type="ORF">S06H3_17158</name>
</gene>
<dbReference type="EMBL" id="BARV01008552">
    <property type="protein sequence ID" value="GAI05053.1"/>
    <property type="molecule type" value="Genomic_DNA"/>
</dbReference>
<proteinExistence type="predicted"/>
<name>X1KEH2_9ZZZZ</name>
<reference evidence="1" key="1">
    <citation type="journal article" date="2014" name="Front. Microbiol.">
        <title>High frequency of phylogenetically diverse reductive dehalogenase-homologous genes in deep subseafloor sedimentary metagenomes.</title>
        <authorList>
            <person name="Kawai M."/>
            <person name="Futagami T."/>
            <person name="Toyoda A."/>
            <person name="Takaki Y."/>
            <person name="Nishi S."/>
            <person name="Hori S."/>
            <person name="Arai W."/>
            <person name="Tsubouchi T."/>
            <person name="Morono Y."/>
            <person name="Uchiyama I."/>
            <person name="Ito T."/>
            <person name="Fujiyama A."/>
            <person name="Inagaki F."/>
            <person name="Takami H."/>
        </authorList>
    </citation>
    <scope>NUCLEOTIDE SEQUENCE</scope>
    <source>
        <strain evidence="1">Expedition CK06-06</strain>
    </source>
</reference>
<organism evidence="1">
    <name type="scientific">marine sediment metagenome</name>
    <dbReference type="NCBI Taxonomy" id="412755"/>
    <lineage>
        <taxon>unclassified sequences</taxon>
        <taxon>metagenomes</taxon>
        <taxon>ecological metagenomes</taxon>
    </lineage>
</organism>
<sequence length="74" mass="8693">GHDMQVRPYDNEEQGIDRVIRSVLSWEACAQAAQELNKEQLIKYLTARETAKAEDIMRDALVKAQNYFDRMYKE</sequence>
<evidence type="ECO:0000313" key="1">
    <source>
        <dbReference type="EMBL" id="GAI05053.1"/>
    </source>
</evidence>
<feature type="non-terminal residue" evidence="1">
    <location>
        <position position="1"/>
    </location>
</feature>
<dbReference type="AlphaFoldDB" id="X1KEH2"/>
<protein>
    <submittedName>
        <fullName evidence="1">Uncharacterized protein</fullName>
    </submittedName>
</protein>